<gene>
    <name evidence="1" type="ORF">TBIB3V08_LOCUS12561</name>
</gene>
<dbReference type="AlphaFoldDB" id="A0A7R9I7B2"/>
<proteinExistence type="predicted"/>
<dbReference type="PANTHER" id="PTHR15670:SF4">
    <property type="entry name" value="RHO GTPASE-ACTIVATING PROTEIN 11A"/>
    <property type="match status" value="1"/>
</dbReference>
<evidence type="ECO:0000313" key="1">
    <source>
        <dbReference type="EMBL" id="CAD7450291.1"/>
    </source>
</evidence>
<dbReference type="InterPro" id="IPR042869">
    <property type="entry name" value="ARHGAP11A/B"/>
</dbReference>
<dbReference type="Gene3D" id="1.10.555.10">
    <property type="entry name" value="Rho GTPase activation protein"/>
    <property type="match status" value="1"/>
</dbReference>
<organism evidence="1">
    <name type="scientific">Timema bartmani</name>
    <dbReference type="NCBI Taxonomy" id="61472"/>
    <lineage>
        <taxon>Eukaryota</taxon>
        <taxon>Metazoa</taxon>
        <taxon>Ecdysozoa</taxon>
        <taxon>Arthropoda</taxon>
        <taxon>Hexapoda</taxon>
        <taxon>Insecta</taxon>
        <taxon>Pterygota</taxon>
        <taxon>Neoptera</taxon>
        <taxon>Polyneoptera</taxon>
        <taxon>Phasmatodea</taxon>
        <taxon>Timematodea</taxon>
        <taxon>Timematoidea</taxon>
        <taxon>Timematidae</taxon>
        <taxon>Timema</taxon>
    </lineage>
</organism>
<dbReference type="PANTHER" id="PTHR15670">
    <property type="entry name" value="RHO GTPASE ACTIVATING PROTEIN 11A"/>
    <property type="match status" value="1"/>
</dbReference>
<sequence length="115" mass="12619">MNWIVKNDRISTRLFRVPLAHLECDLVLLNSGASVVIPSFVLDACSNIKQSIQTEGLFRKAGSAARQKEIKEVNPHLCGGRVENHLGKITPSSPERDLNLDLPVFGSLAQHETCG</sequence>
<protein>
    <submittedName>
        <fullName evidence="1">Uncharacterized protein</fullName>
    </submittedName>
</protein>
<reference evidence="1" key="1">
    <citation type="submission" date="2020-11" db="EMBL/GenBank/DDBJ databases">
        <authorList>
            <person name="Tran Van P."/>
        </authorList>
    </citation>
    <scope>NUCLEOTIDE SEQUENCE</scope>
</reference>
<accession>A0A7R9I7B2</accession>
<dbReference type="EMBL" id="OD574397">
    <property type="protein sequence ID" value="CAD7450291.1"/>
    <property type="molecule type" value="Genomic_DNA"/>
</dbReference>
<dbReference type="SUPFAM" id="SSF48350">
    <property type="entry name" value="GTPase activation domain, GAP"/>
    <property type="match status" value="1"/>
</dbReference>
<dbReference type="InterPro" id="IPR008936">
    <property type="entry name" value="Rho_GTPase_activation_prot"/>
</dbReference>
<name>A0A7R9I7B2_9NEOP</name>
<dbReference type="GO" id="GO:0005096">
    <property type="term" value="F:GTPase activator activity"/>
    <property type="evidence" value="ECO:0007669"/>
    <property type="project" value="TreeGrafter"/>
</dbReference>